<evidence type="ECO:0008006" key="3">
    <source>
        <dbReference type="Google" id="ProtNLM"/>
    </source>
</evidence>
<gene>
    <name evidence="1" type="ORF">BKD09_01410</name>
</gene>
<dbReference type="EMBL" id="CP017637">
    <property type="protein sequence ID" value="APG06974.1"/>
    <property type="molecule type" value="Genomic_DNA"/>
</dbReference>
<evidence type="ECO:0000313" key="2">
    <source>
        <dbReference type="Proteomes" id="UP000181962"/>
    </source>
</evidence>
<protein>
    <recommendedName>
        <fullName evidence="3">Helix-turn-helix domain-containing protein</fullName>
    </recommendedName>
</protein>
<dbReference type="AlphaFoldDB" id="A0A1L3F112"/>
<dbReference type="Proteomes" id="UP000181962">
    <property type="component" value="Chromosome"/>
</dbReference>
<accession>A0A1L3F112</accession>
<name>A0A1L3F112_BRAJP</name>
<evidence type="ECO:0000313" key="1">
    <source>
        <dbReference type="EMBL" id="APG06974.1"/>
    </source>
</evidence>
<organism evidence="1 2">
    <name type="scientific">Bradyrhizobium japonicum</name>
    <dbReference type="NCBI Taxonomy" id="375"/>
    <lineage>
        <taxon>Bacteria</taxon>
        <taxon>Pseudomonadati</taxon>
        <taxon>Pseudomonadota</taxon>
        <taxon>Alphaproteobacteria</taxon>
        <taxon>Hyphomicrobiales</taxon>
        <taxon>Nitrobacteraceae</taxon>
        <taxon>Bradyrhizobium</taxon>
    </lineage>
</organism>
<reference evidence="1 2" key="1">
    <citation type="submission" date="2016-11" db="EMBL/GenBank/DDBJ databases">
        <title>Complete Genome Sequence of Bradyrhizobium sp. strain J5, an isolated from soybean nodule in Hokkaido.</title>
        <authorList>
            <person name="Kanehara K."/>
        </authorList>
    </citation>
    <scope>NUCLEOTIDE SEQUENCE [LARGE SCALE GENOMIC DNA]</scope>
    <source>
        <strain evidence="1 2">J5</strain>
    </source>
</reference>
<proteinExistence type="predicted"/>
<sequence length="146" mass="16171">MGVDNTGSQSEAEITPAVVIEEYEGHLMFDRDRMIDLHLQMLAVLGWKPSSGDVIDEIANGGLLTVAQSAAICEVTDQSIYRWLDHAALRGQPLGKKSATWLIGTARLFDYVEAYQGGLPARVKAENLLKKYWPIWAQAGELRRGE</sequence>